<proteinExistence type="inferred from homology"/>
<name>F4LRD7_TEPAE</name>
<dbReference type="InterPro" id="IPR014729">
    <property type="entry name" value="Rossmann-like_a/b/a_fold"/>
</dbReference>
<dbReference type="Gene3D" id="3.50.40.10">
    <property type="entry name" value="Phenylalanyl-trna Synthetase, Chain B, domain 3"/>
    <property type="match status" value="1"/>
</dbReference>
<evidence type="ECO:0000313" key="10">
    <source>
        <dbReference type="EMBL" id="CDI40957.1"/>
    </source>
</evidence>
<dbReference type="Gene3D" id="3.40.50.620">
    <property type="entry name" value="HUPs"/>
    <property type="match status" value="1"/>
</dbReference>
<keyword evidence="2 8" id="KW-0963">Cytoplasm</keyword>
<feature type="binding site" evidence="8">
    <location>
        <begin position="28"/>
        <end position="33"/>
    </location>
    <ligand>
        <name>ATP</name>
        <dbReference type="ChEBI" id="CHEBI:30616"/>
    </ligand>
</feature>
<keyword evidence="5 8" id="KW-0547">Nucleotide-binding</keyword>
<dbReference type="SUPFAM" id="SSF56037">
    <property type="entry name" value="PheT/TilS domain"/>
    <property type="match status" value="1"/>
</dbReference>
<dbReference type="GO" id="GO:0006400">
    <property type="term" value="P:tRNA modification"/>
    <property type="evidence" value="ECO:0007669"/>
    <property type="project" value="UniProtKB-UniRule"/>
</dbReference>
<evidence type="ECO:0000256" key="2">
    <source>
        <dbReference type="ARBA" id="ARBA00022490"/>
    </source>
</evidence>
<keyword evidence="11" id="KW-1185">Reference proteome</keyword>
<sequence>MDILQHFLETTRKYNMIQKKDKVIVAVSGGPDSVCLLHLFMTFKSELDISLYAAHLDHMFRGRESEEDACFVKTLCDRWGVPLFSENINVPEYVKKSGLSPEDAARRVRYDFFERVKKQTGAQKVATGHNRNDHEETILMNIFRGAGLDGLIGIEPVRDCYIRPLIEIPREDIERYLKHKEIPFRIDATNLTTDYFRNSIRLELMPLIRKKYCPHLGQSLRRLSEIARRDLSFMEQETEKAHANVIRYEPAKVIIDVKKFSKLHEAIKYRLTRLAVENLTGDVKDFEARHAKLLVDFIERALPGSLLDLPKNLQGLKEYEHCILSKEVFDYPADYCYILEVPGEINIRETGITLKAYIETYGEKTKINTEPTIACLDYDKINSNLVVRNRRPGDRFKPLGCIGFKKLKDFFIDEKIPQRKRNQIPIVEAGGNIIWVGGMRIDDRFKVTEETTRVLVLVVQGL</sequence>
<dbReference type="KEGG" id="tae:TepiRe1_2315"/>
<evidence type="ECO:0000256" key="5">
    <source>
        <dbReference type="ARBA" id="ARBA00022741"/>
    </source>
</evidence>
<dbReference type="InterPro" id="IPR012795">
    <property type="entry name" value="tRNA_Ile_lys_synt_N"/>
</dbReference>
<dbReference type="InterPro" id="IPR012094">
    <property type="entry name" value="tRNA_Ile_lys_synt"/>
</dbReference>
<dbReference type="NCBIfam" id="TIGR02432">
    <property type="entry name" value="lysidine_TilS_N"/>
    <property type="match status" value="1"/>
</dbReference>
<comment type="subcellular location">
    <subcellularLocation>
        <location evidence="1 8">Cytoplasm</location>
    </subcellularLocation>
</comment>
<dbReference type="Proteomes" id="UP000010802">
    <property type="component" value="Chromosome"/>
</dbReference>
<dbReference type="EMBL" id="HF563609">
    <property type="protein sequence ID" value="CDI40957.1"/>
    <property type="molecule type" value="Genomic_DNA"/>
</dbReference>
<dbReference type="SUPFAM" id="SSF82829">
    <property type="entry name" value="MesJ substrate recognition domain-like"/>
    <property type="match status" value="1"/>
</dbReference>
<dbReference type="GO" id="GO:0032267">
    <property type="term" value="F:tRNA(Ile)-lysidine synthase activity"/>
    <property type="evidence" value="ECO:0007669"/>
    <property type="project" value="UniProtKB-EC"/>
</dbReference>
<dbReference type="InterPro" id="IPR020825">
    <property type="entry name" value="Phe-tRNA_synthase-like_B3/B4"/>
</dbReference>
<keyword evidence="3 8" id="KW-0436">Ligase</keyword>
<dbReference type="SMART" id="SM00977">
    <property type="entry name" value="TilS_C"/>
    <property type="match status" value="1"/>
</dbReference>
<dbReference type="RefSeq" id="WP_013779193.1">
    <property type="nucleotide sequence ID" value="NC_015519.1"/>
</dbReference>
<dbReference type="PANTHER" id="PTHR43033">
    <property type="entry name" value="TRNA(ILE)-LYSIDINE SYNTHASE-RELATED"/>
    <property type="match status" value="1"/>
</dbReference>
<dbReference type="NCBIfam" id="TIGR02433">
    <property type="entry name" value="lysidine_TilS_C"/>
    <property type="match status" value="1"/>
</dbReference>
<comment type="similarity">
    <text evidence="8">Belongs to the tRNA(Ile)-lysidine synthase family.</text>
</comment>
<dbReference type="eggNOG" id="COG0037">
    <property type="taxonomic scope" value="Bacteria"/>
</dbReference>
<evidence type="ECO:0000256" key="7">
    <source>
        <dbReference type="ARBA" id="ARBA00048539"/>
    </source>
</evidence>
<dbReference type="PANTHER" id="PTHR43033:SF1">
    <property type="entry name" value="TRNA(ILE)-LYSIDINE SYNTHASE-RELATED"/>
    <property type="match status" value="1"/>
</dbReference>
<dbReference type="HAMAP" id="MF_01161">
    <property type="entry name" value="tRNA_Ile_lys_synt"/>
    <property type="match status" value="1"/>
</dbReference>
<dbReference type="InterPro" id="IPR012796">
    <property type="entry name" value="Lysidine-tRNA-synth_C"/>
</dbReference>
<organism evidence="10 11">
    <name type="scientific">Tepidanaerobacter acetatoxydans (strain DSM 21804 / JCM 16047 / Re1)</name>
    <dbReference type="NCBI Taxonomy" id="1209989"/>
    <lineage>
        <taxon>Bacteria</taxon>
        <taxon>Bacillati</taxon>
        <taxon>Bacillota</taxon>
        <taxon>Clostridia</taxon>
        <taxon>Thermosediminibacterales</taxon>
        <taxon>Tepidanaerobacteraceae</taxon>
        <taxon>Tepidanaerobacter</taxon>
    </lineage>
</organism>
<evidence type="ECO:0000256" key="3">
    <source>
        <dbReference type="ARBA" id="ARBA00022598"/>
    </source>
</evidence>
<evidence type="ECO:0000256" key="1">
    <source>
        <dbReference type="ARBA" id="ARBA00004496"/>
    </source>
</evidence>
<dbReference type="AlphaFoldDB" id="F4LRD7"/>
<evidence type="ECO:0000259" key="9">
    <source>
        <dbReference type="SMART" id="SM00977"/>
    </source>
</evidence>
<comment type="function">
    <text evidence="8">Ligates lysine onto the cytidine present at position 34 of the AUA codon-specific tRNA(Ile) that contains the anticodon CAU, in an ATP-dependent manner. Cytidine is converted to lysidine, thus changing the amino acid specificity of the tRNA from methionine to isoleucine.</text>
</comment>
<evidence type="ECO:0000313" key="11">
    <source>
        <dbReference type="Proteomes" id="UP000010802"/>
    </source>
</evidence>
<protein>
    <recommendedName>
        <fullName evidence="8">tRNA(Ile)-lysidine synthase</fullName>
        <ecNumber evidence="8">6.3.4.19</ecNumber>
    </recommendedName>
    <alternativeName>
        <fullName evidence="8">tRNA(Ile)-2-lysyl-cytidine synthase</fullName>
    </alternativeName>
    <alternativeName>
        <fullName evidence="8">tRNA(Ile)-lysidine synthetase</fullName>
    </alternativeName>
</protein>
<keyword evidence="6 8" id="KW-0067">ATP-binding</keyword>
<keyword evidence="4 8" id="KW-0819">tRNA processing</keyword>
<dbReference type="HOGENOM" id="CLU_018869_0_1_9"/>
<dbReference type="Pfam" id="PF01171">
    <property type="entry name" value="ATP_bind_3"/>
    <property type="match status" value="1"/>
</dbReference>
<dbReference type="GO" id="GO:0005737">
    <property type="term" value="C:cytoplasm"/>
    <property type="evidence" value="ECO:0007669"/>
    <property type="project" value="UniProtKB-SubCell"/>
</dbReference>
<reference evidence="11" key="1">
    <citation type="journal article" date="2013" name="Genome Announc.">
        <title>First genome sequence of a syntrophic acetate-oxidizing bacterium, Tepidanaerobacter acetatoxydans strain Re1.</title>
        <authorList>
            <person name="Manzoor S."/>
            <person name="Bongcam-Rudloff E."/>
            <person name="Schnurer A."/>
            <person name="Muller B."/>
        </authorList>
    </citation>
    <scope>NUCLEOTIDE SEQUENCE [LARGE SCALE GENOMIC DNA]</scope>
    <source>
        <strain evidence="11">Re1</strain>
    </source>
</reference>
<feature type="domain" description="Lysidine-tRNA(Ile) synthetase C-terminal" evidence="9">
    <location>
        <begin position="385"/>
        <end position="457"/>
    </location>
</feature>
<dbReference type="EC" id="6.3.4.19" evidence="8"/>
<dbReference type="SUPFAM" id="SSF52402">
    <property type="entry name" value="Adenine nucleotide alpha hydrolases-like"/>
    <property type="match status" value="1"/>
</dbReference>
<accession>F4LRD7</accession>
<dbReference type="Gene3D" id="3.30.465.60">
    <property type="match status" value="1"/>
</dbReference>
<comment type="domain">
    <text evidence="8">The N-terminal region contains the highly conserved SGGXDS motif, predicted to be a P-loop motif involved in ATP binding.</text>
</comment>
<dbReference type="InterPro" id="IPR011063">
    <property type="entry name" value="TilS/TtcA_N"/>
</dbReference>
<dbReference type="STRING" id="1209989.TepRe1_2150"/>
<dbReference type="KEGG" id="tep:TepRe1_2150"/>
<dbReference type="Pfam" id="PF11734">
    <property type="entry name" value="TilS_C"/>
    <property type="match status" value="1"/>
</dbReference>
<evidence type="ECO:0000256" key="8">
    <source>
        <dbReference type="HAMAP-Rule" id="MF_01161"/>
    </source>
</evidence>
<gene>
    <name evidence="8 10" type="primary">tilS</name>
    <name evidence="10" type="ordered locus">TEPIRE1_2315</name>
</gene>
<evidence type="ECO:0000256" key="4">
    <source>
        <dbReference type="ARBA" id="ARBA00022694"/>
    </source>
</evidence>
<comment type="catalytic activity">
    <reaction evidence="7 8">
        <text>cytidine(34) in tRNA(Ile2) + L-lysine + ATP = lysidine(34) in tRNA(Ile2) + AMP + diphosphate + H(+)</text>
        <dbReference type="Rhea" id="RHEA:43744"/>
        <dbReference type="Rhea" id="RHEA-COMP:10625"/>
        <dbReference type="Rhea" id="RHEA-COMP:10670"/>
        <dbReference type="ChEBI" id="CHEBI:15378"/>
        <dbReference type="ChEBI" id="CHEBI:30616"/>
        <dbReference type="ChEBI" id="CHEBI:32551"/>
        <dbReference type="ChEBI" id="CHEBI:33019"/>
        <dbReference type="ChEBI" id="CHEBI:82748"/>
        <dbReference type="ChEBI" id="CHEBI:83665"/>
        <dbReference type="ChEBI" id="CHEBI:456215"/>
        <dbReference type="EC" id="6.3.4.19"/>
    </reaction>
</comment>
<evidence type="ECO:0000256" key="6">
    <source>
        <dbReference type="ARBA" id="ARBA00022840"/>
    </source>
</evidence>
<dbReference type="CDD" id="cd01992">
    <property type="entry name" value="TilS_N"/>
    <property type="match status" value="1"/>
</dbReference>
<dbReference type="GO" id="GO:0005524">
    <property type="term" value="F:ATP binding"/>
    <property type="evidence" value="ECO:0007669"/>
    <property type="project" value="UniProtKB-UniRule"/>
</dbReference>